<gene>
    <name evidence="1" type="ORF">H8Z83_04510</name>
</gene>
<protein>
    <submittedName>
        <fullName evidence="1">SpoIIIAH-like family protein</fullName>
    </submittedName>
</protein>
<proteinExistence type="predicted"/>
<evidence type="ECO:0000313" key="1">
    <source>
        <dbReference type="EMBL" id="MBC5769584.1"/>
    </source>
</evidence>
<dbReference type="RefSeq" id="WP_187013944.1">
    <property type="nucleotide sequence ID" value="NZ_JACOQI010000003.1"/>
</dbReference>
<dbReference type="Proteomes" id="UP000620327">
    <property type="component" value="Unassembled WGS sequence"/>
</dbReference>
<dbReference type="Gene3D" id="1.10.287.4300">
    <property type="entry name" value="Stage III sporulation protein AH-like"/>
    <property type="match status" value="1"/>
</dbReference>
<dbReference type="EMBL" id="JACOQI010000003">
    <property type="protein sequence ID" value="MBC5769584.1"/>
    <property type="molecule type" value="Genomic_DNA"/>
</dbReference>
<accession>A0A923MHI8</accession>
<dbReference type="AlphaFoldDB" id="A0A923MHI8"/>
<evidence type="ECO:0000313" key="2">
    <source>
        <dbReference type="Proteomes" id="UP000620327"/>
    </source>
</evidence>
<keyword evidence="2" id="KW-1185">Reference proteome</keyword>
<sequence>MSGNAKRNLVVGTMAVLVCAAVGLNWKYSTQEALQQAEETGTKILGEATLVSGQEGTELAEDTVYEGDDYFASARLTRQQARDSAISLLEDAAKQEDADKEVANQASESIQVLASYTLKEAQIENLVTAKGYTDCVAFMGDDSLSIVVSTADGTLNSTDVAKITDIAMTETGYAASAIRIMASN</sequence>
<organism evidence="1 2">
    <name type="scientific">Dysosmobacter segnis</name>
    <dbReference type="NCBI Taxonomy" id="2763042"/>
    <lineage>
        <taxon>Bacteria</taxon>
        <taxon>Bacillati</taxon>
        <taxon>Bacillota</taxon>
        <taxon>Clostridia</taxon>
        <taxon>Eubacteriales</taxon>
        <taxon>Oscillospiraceae</taxon>
        <taxon>Dysosmobacter</taxon>
    </lineage>
</organism>
<reference evidence="1" key="1">
    <citation type="submission" date="2020-08" db="EMBL/GenBank/DDBJ databases">
        <title>Genome public.</title>
        <authorList>
            <person name="Liu C."/>
            <person name="Sun Q."/>
        </authorList>
    </citation>
    <scope>NUCLEOTIDE SEQUENCE</scope>
    <source>
        <strain evidence="1">BX15</strain>
    </source>
</reference>
<name>A0A923MHI8_9FIRM</name>
<dbReference type="InterPro" id="IPR038503">
    <property type="entry name" value="SpoIIIAH_sf"/>
</dbReference>
<dbReference type="Pfam" id="PF12685">
    <property type="entry name" value="SpoIIIAH"/>
    <property type="match status" value="1"/>
</dbReference>
<comment type="caution">
    <text evidence="1">The sequence shown here is derived from an EMBL/GenBank/DDBJ whole genome shotgun (WGS) entry which is preliminary data.</text>
</comment>
<dbReference type="InterPro" id="IPR024232">
    <property type="entry name" value="SpoIIIAH"/>
</dbReference>